<dbReference type="PANTHER" id="PTHR31331">
    <property type="entry name" value="LCCL DOMAIN PROTEIN (AFU_ORTHOLOGUE AFUA_5G08630)"/>
    <property type="match status" value="1"/>
</dbReference>
<dbReference type="Gene3D" id="3.30.1330.60">
    <property type="entry name" value="OmpA-like domain"/>
    <property type="match status" value="1"/>
</dbReference>
<feature type="domain" description="LCCL" evidence="6">
    <location>
        <begin position="38"/>
        <end position="134"/>
    </location>
</feature>
<name>A0ABS5EVI5_9PROT</name>
<dbReference type="SUPFAM" id="SSF103088">
    <property type="entry name" value="OmpA-like"/>
    <property type="match status" value="1"/>
</dbReference>
<evidence type="ECO:0000256" key="1">
    <source>
        <dbReference type="ARBA" id="ARBA00004370"/>
    </source>
</evidence>
<dbReference type="Pfam" id="PF00691">
    <property type="entry name" value="OmpA"/>
    <property type="match status" value="1"/>
</dbReference>
<protein>
    <submittedName>
        <fullName evidence="8">OmpA family protein</fullName>
    </submittedName>
</protein>
<gene>
    <name evidence="8" type="ORF">GXW71_07990</name>
</gene>
<feature type="chain" id="PRO_5045875394" evidence="5">
    <location>
        <begin position="25"/>
        <end position="499"/>
    </location>
</feature>
<dbReference type="SUPFAM" id="SSF69848">
    <property type="entry name" value="LCCL domain"/>
    <property type="match status" value="3"/>
</dbReference>
<feature type="signal peptide" evidence="5">
    <location>
        <begin position="1"/>
        <end position="24"/>
    </location>
</feature>
<dbReference type="EMBL" id="JAAGBB010000007">
    <property type="protein sequence ID" value="MBR0664294.1"/>
    <property type="molecule type" value="Genomic_DNA"/>
</dbReference>
<comment type="subcellular location">
    <subcellularLocation>
        <location evidence="1">Membrane</location>
    </subcellularLocation>
</comment>
<dbReference type="PROSITE" id="PS50820">
    <property type="entry name" value="LCCL"/>
    <property type="match status" value="3"/>
</dbReference>
<proteinExistence type="predicted"/>
<evidence type="ECO:0000313" key="9">
    <source>
        <dbReference type="Proteomes" id="UP001196870"/>
    </source>
</evidence>
<keyword evidence="5" id="KW-0732">Signal</keyword>
<evidence type="ECO:0000256" key="5">
    <source>
        <dbReference type="SAM" id="SignalP"/>
    </source>
</evidence>
<evidence type="ECO:0000256" key="2">
    <source>
        <dbReference type="ARBA" id="ARBA00023136"/>
    </source>
</evidence>
<dbReference type="InterPro" id="IPR006665">
    <property type="entry name" value="OmpA-like"/>
</dbReference>
<feature type="compositionally biased region" description="Low complexity" evidence="4">
    <location>
        <begin position="28"/>
        <end position="44"/>
    </location>
</feature>
<dbReference type="Pfam" id="PF03815">
    <property type="entry name" value="LCCL"/>
    <property type="match status" value="3"/>
</dbReference>
<feature type="domain" description="LCCL" evidence="6">
    <location>
        <begin position="271"/>
        <end position="362"/>
    </location>
</feature>
<organism evidence="8 9">
    <name type="scientific">Plastoroseomonas hellenica</name>
    <dbReference type="NCBI Taxonomy" id="2687306"/>
    <lineage>
        <taxon>Bacteria</taxon>
        <taxon>Pseudomonadati</taxon>
        <taxon>Pseudomonadota</taxon>
        <taxon>Alphaproteobacteria</taxon>
        <taxon>Acetobacterales</taxon>
        <taxon>Acetobacteraceae</taxon>
        <taxon>Plastoroseomonas</taxon>
    </lineage>
</organism>
<evidence type="ECO:0000259" key="7">
    <source>
        <dbReference type="PROSITE" id="PS51123"/>
    </source>
</evidence>
<dbReference type="PROSITE" id="PS51123">
    <property type="entry name" value="OMPA_2"/>
    <property type="match status" value="1"/>
</dbReference>
<feature type="region of interest" description="Disordered" evidence="4">
    <location>
        <begin position="475"/>
        <end position="499"/>
    </location>
</feature>
<accession>A0ABS5EVI5</accession>
<comment type="caution">
    <text evidence="8">The sequence shown here is derived from an EMBL/GenBank/DDBJ whole genome shotgun (WGS) entry which is preliminary data.</text>
</comment>
<dbReference type="PRINTS" id="PR01021">
    <property type="entry name" value="OMPADOMAIN"/>
</dbReference>
<feature type="domain" description="LCCL" evidence="6">
    <location>
        <begin position="191"/>
        <end position="252"/>
    </location>
</feature>
<evidence type="ECO:0000256" key="4">
    <source>
        <dbReference type="SAM" id="MobiDB-lite"/>
    </source>
</evidence>
<evidence type="ECO:0000259" key="6">
    <source>
        <dbReference type="PROSITE" id="PS50820"/>
    </source>
</evidence>
<dbReference type="RefSeq" id="WP_211851891.1">
    <property type="nucleotide sequence ID" value="NZ_JAAGBB010000007.1"/>
</dbReference>
<evidence type="ECO:0000313" key="8">
    <source>
        <dbReference type="EMBL" id="MBR0664294.1"/>
    </source>
</evidence>
<dbReference type="InterPro" id="IPR004043">
    <property type="entry name" value="LCCL"/>
</dbReference>
<dbReference type="InterPro" id="IPR036609">
    <property type="entry name" value="LCCL_sf"/>
</dbReference>
<dbReference type="CDD" id="cd07185">
    <property type="entry name" value="OmpA_C-like"/>
    <property type="match status" value="1"/>
</dbReference>
<sequence>MPGFRGLAILLPMLLLAGVGDAFGQGKPPAASAEPAPSATAAPTQCPDDMTSYAGSDEVLTCICPAEQVARGSVWGTDTYSGDSATCRAALHAGAVGRQGGTVTLRMLPGQARYPGTTRRGVESISFGAYRSSYRFENVAPAAAPGTAASPSVPPAVAAAPTQCPDDMTSYDGSDEVLTCVCPAEQVARGSVWGTDTYSGDSATCRAALHAGAVGRQGGTVTLRMLPGQARYPGTTRRGVESISFGAYRSSYRFENIAPAAQAAAPAASGPTQCPDDMAVYAGSDETLTCLCPGEATLRGSIWGSDTYSADSATCRAAVHAGIIPLTGGTVSLQMLPGQPRYIGTTRRGVQSMSFGAYGASYRFMGGQAAVQGSGPVQAPVAETLRRTGQVQLYITFRTNSADLDLSAAAVLAQLREALAADPALRLGLIGHTDNRGSAAINIPLSYRRAEAVRQWLVASGIDAGRLSALGRGQDEPIADNATEDGRSLNRRVQAVRAP</sequence>
<keyword evidence="9" id="KW-1185">Reference proteome</keyword>
<keyword evidence="2 3" id="KW-0472">Membrane</keyword>
<dbReference type="PANTHER" id="PTHR31331:SF1">
    <property type="entry name" value="CYSTEINE RICH SECRETORY PROTEIN LCCL DOMAIN CONTAINING 2"/>
    <property type="match status" value="1"/>
</dbReference>
<reference evidence="9" key="1">
    <citation type="journal article" date="2021" name="Syst. Appl. Microbiol.">
        <title>Roseomonas hellenica sp. nov., isolated from roots of wild-growing Alkanna tinctoria.</title>
        <authorList>
            <person name="Rat A."/>
            <person name="Naranjo H.D."/>
            <person name="Lebbe L."/>
            <person name="Cnockaert M."/>
            <person name="Krigas N."/>
            <person name="Grigoriadou K."/>
            <person name="Maloupa E."/>
            <person name="Willems A."/>
        </authorList>
    </citation>
    <scope>NUCLEOTIDE SEQUENCE [LARGE SCALE GENOMIC DNA]</scope>
    <source>
        <strain evidence="9">LMG 31523</strain>
    </source>
</reference>
<dbReference type="Proteomes" id="UP001196870">
    <property type="component" value="Unassembled WGS sequence"/>
</dbReference>
<evidence type="ECO:0000256" key="3">
    <source>
        <dbReference type="PROSITE-ProRule" id="PRU00473"/>
    </source>
</evidence>
<feature type="region of interest" description="Disordered" evidence="4">
    <location>
        <begin position="26"/>
        <end position="45"/>
    </location>
</feature>
<dbReference type="SMART" id="SM00603">
    <property type="entry name" value="LCCL"/>
    <property type="match status" value="3"/>
</dbReference>
<dbReference type="Gene3D" id="2.170.130.20">
    <property type="entry name" value="LCCL-like domain"/>
    <property type="match status" value="3"/>
</dbReference>
<dbReference type="InterPro" id="IPR051957">
    <property type="entry name" value="CRISP-LCCL_domain"/>
</dbReference>
<dbReference type="InterPro" id="IPR036737">
    <property type="entry name" value="OmpA-like_sf"/>
</dbReference>
<feature type="domain" description="OmpA-like" evidence="7">
    <location>
        <begin position="384"/>
        <end position="499"/>
    </location>
</feature>
<dbReference type="InterPro" id="IPR006664">
    <property type="entry name" value="OMP_bac"/>
</dbReference>